<dbReference type="Proteomes" id="UP000019149">
    <property type="component" value="Unassembled WGS sequence"/>
</dbReference>
<evidence type="ECO:0000313" key="3">
    <source>
        <dbReference type="Proteomes" id="UP000019149"/>
    </source>
</evidence>
<dbReference type="EMBL" id="APAU02000018">
    <property type="protein sequence ID" value="EUB61622.1"/>
    <property type="molecule type" value="Genomic_DNA"/>
</dbReference>
<keyword evidence="3" id="KW-1185">Reference proteome</keyword>
<protein>
    <submittedName>
        <fullName evidence="2">Uncharacterized protein</fullName>
    </submittedName>
</protein>
<sequence length="91" mass="10435">MLYSYLPTRSLPGSQGKNHSPQSRRLISLLSNKLLTTIILKFKICRVNFYYFLNETNPFIAPSDTTSCHNLARNKITHMCKTGGKCLHVYK</sequence>
<gene>
    <name evidence="2" type="ORF">EGR_03436</name>
</gene>
<dbReference type="AlphaFoldDB" id="W6UTD4"/>
<feature type="region of interest" description="Disordered" evidence="1">
    <location>
        <begin position="1"/>
        <end position="22"/>
    </location>
</feature>
<feature type="compositionally biased region" description="Polar residues" evidence="1">
    <location>
        <begin position="11"/>
        <end position="22"/>
    </location>
</feature>
<dbReference type="GeneID" id="36339151"/>
<evidence type="ECO:0000313" key="2">
    <source>
        <dbReference type="EMBL" id="EUB61622.1"/>
    </source>
</evidence>
<dbReference type="CTD" id="36339151"/>
<dbReference type="RefSeq" id="XP_024352818.1">
    <property type="nucleotide sequence ID" value="XM_024492685.1"/>
</dbReference>
<evidence type="ECO:0000256" key="1">
    <source>
        <dbReference type="SAM" id="MobiDB-lite"/>
    </source>
</evidence>
<dbReference type="KEGG" id="egl:EGR_03436"/>
<comment type="caution">
    <text evidence="2">The sequence shown here is derived from an EMBL/GenBank/DDBJ whole genome shotgun (WGS) entry which is preliminary data.</text>
</comment>
<organism evidence="2 3">
    <name type="scientific">Echinococcus granulosus</name>
    <name type="common">Hydatid tapeworm</name>
    <dbReference type="NCBI Taxonomy" id="6210"/>
    <lineage>
        <taxon>Eukaryota</taxon>
        <taxon>Metazoa</taxon>
        <taxon>Spiralia</taxon>
        <taxon>Lophotrochozoa</taxon>
        <taxon>Platyhelminthes</taxon>
        <taxon>Cestoda</taxon>
        <taxon>Eucestoda</taxon>
        <taxon>Cyclophyllidea</taxon>
        <taxon>Taeniidae</taxon>
        <taxon>Echinococcus</taxon>
        <taxon>Echinococcus granulosus group</taxon>
    </lineage>
</organism>
<accession>W6UTD4</accession>
<name>W6UTD4_ECHGR</name>
<reference evidence="2 3" key="1">
    <citation type="journal article" date="2013" name="Nat. Genet.">
        <title>The genome of the hydatid tapeworm Echinococcus granulosus.</title>
        <authorList>
            <person name="Zheng H."/>
            <person name="Zhang W."/>
            <person name="Zhang L."/>
            <person name="Zhang Z."/>
            <person name="Li J."/>
            <person name="Lu G."/>
            <person name="Zhu Y."/>
            <person name="Wang Y."/>
            <person name="Huang Y."/>
            <person name="Liu J."/>
            <person name="Kang H."/>
            <person name="Chen J."/>
            <person name="Wang L."/>
            <person name="Chen A."/>
            <person name="Yu S."/>
            <person name="Gao Z."/>
            <person name="Jin L."/>
            <person name="Gu W."/>
            <person name="Wang Z."/>
            <person name="Zhao L."/>
            <person name="Shi B."/>
            <person name="Wen H."/>
            <person name="Lin R."/>
            <person name="Jones M.K."/>
            <person name="Brejova B."/>
            <person name="Vinar T."/>
            <person name="Zhao G."/>
            <person name="McManus D.P."/>
            <person name="Chen Z."/>
            <person name="Zhou Y."/>
            <person name="Wang S."/>
        </authorList>
    </citation>
    <scope>NUCLEOTIDE SEQUENCE [LARGE SCALE GENOMIC DNA]</scope>
</reference>
<proteinExistence type="predicted"/>